<dbReference type="RefSeq" id="WP_256605367.1">
    <property type="nucleotide sequence ID" value="NZ_JANIBL010000003.1"/>
</dbReference>
<comment type="caution">
    <text evidence="2">The sequence shown here is derived from an EMBL/GenBank/DDBJ whole genome shotgun (WGS) entry which is preliminary data.</text>
</comment>
<proteinExistence type="predicted"/>
<protein>
    <submittedName>
        <fullName evidence="2">DUF4376 domain-containing protein</fullName>
    </submittedName>
</protein>
<dbReference type="Proteomes" id="UP001524570">
    <property type="component" value="Unassembled WGS sequence"/>
</dbReference>
<dbReference type="EMBL" id="JANIBL010000003">
    <property type="protein sequence ID" value="MCQ8116090.1"/>
    <property type="molecule type" value="Genomic_DNA"/>
</dbReference>
<name>A0ABT1TMT8_9GAMM</name>
<keyword evidence="3" id="KW-1185">Reference proteome</keyword>
<feature type="domain" description="DUF4376" evidence="1">
    <location>
        <begin position="54"/>
        <end position="165"/>
    </location>
</feature>
<evidence type="ECO:0000313" key="2">
    <source>
        <dbReference type="EMBL" id="MCQ8116090.1"/>
    </source>
</evidence>
<accession>A0ABT1TMT8</accession>
<dbReference type="InterPro" id="IPR025484">
    <property type="entry name" value="DUF4376"/>
</dbReference>
<evidence type="ECO:0000259" key="1">
    <source>
        <dbReference type="Pfam" id="PF14301"/>
    </source>
</evidence>
<evidence type="ECO:0000313" key="3">
    <source>
        <dbReference type="Proteomes" id="UP001524570"/>
    </source>
</evidence>
<gene>
    <name evidence="2" type="ORF">NP589_01555</name>
</gene>
<organism evidence="2 3">
    <name type="scientific">Methylomonas rosea</name>
    <dbReference type="NCBI Taxonomy" id="2952227"/>
    <lineage>
        <taxon>Bacteria</taxon>
        <taxon>Pseudomonadati</taxon>
        <taxon>Pseudomonadota</taxon>
        <taxon>Gammaproteobacteria</taxon>
        <taxon>Methylococcales</taxon>
        <taxon>Methylococcaceae</taxon>
        <taxon>Methylomonas</taxon>
    </lineage>
</organism>
<dbReference type="Pfam" id="PF14301">
    <property type="entry name" value="DUF4376"/>
    <property type="match status" value="1"/>
</dbReference>
<reference evidence="2 3" key="1">
    <citation type="submission" date="2022-07" db="EMBL/GenBank/DDBJ databases">
        <title>Methylomonas rivi sp. nov., Methylomonas rosea sp. nov., Methylomonas aureus sp. nov. and Methylomonas subterranea sp. nov., four novel methanotrophs isolated from a freshwater creek and the deep terrestrial subsurface.</title>
        <authorList>
            <person name="Abin C."/>
            <person name="Sankaranarayanan K."/>
            <person name="Garner C."/>
            <person name="Sindelar R."/>
            <person name="Kotary K."/>
            <person name="Garner R."/>
            <person name="Barclay S."/>
            <person name="Lawson P."/>
            <person name="Krumholz L."/>
        </authorList>
    </citation>
    <scope>NUCLEOTIDE SEQUENCE [LARGE SCALE GENOMIC DNA]</scope>
    <source>
        <strain evidence="2 3">WSC-7</strain>
    </source>
</reference>
<sequence length="183" mass="19397">MRAVEVLSNVVVNAVVVDQLPDGYIASETANIGDLYDGGVFVPNSPSAPITRDPLHAAVDGERSRRWRAGFPVQIGSVIKWFHSDEFSLTQHLGLKDKARDMLAAGGAMTDNITIGGQPVQWSTMDGSSVTISVQVAFDLVSAAGLQQALIFAASQAHKAAIDVAEDLSGYNVMAGWPLVFGE</sequence>